<feature type="domain" description="ABC transporter" evidence="11">
    <location>
        <begin position="388"/>
        <end position="622"/>
    </location>
</feature>
<name>A0A345HVT3_9ACTN</name>
<feature type="transmembrane region" description="Helical" evidence="10">
    <location>
        <begin position="76"/>
        <end position="94"/>
    </location>
</feature>
<dbReference type="Pfam" id="PF00005">
    <property type="entry name" value="ABC_tran"/>
    <property type="match status" value="1"/>
</dbReference>
<dbReference type="FunFam" id="3.40.50.300:FF:000299">
    <property type="entry name" value="ABC transporter ATP-binding protein/permease"/>
    <property type="match status" value="1"/>
</dbReference>
<evidence type="ECO:0000256" key="9">
    <source>
        <dbReference type="ARBA" id="ARBA00061644"/>
    </source>
</evidence>
<evidence type="ECO:0000313" key="13">
    <source>
        <dbReference type="EMBL" id="AXG80807.1"/>
    </source>
</evidence>
<dbReference type="SUPFAM" id="SSF52540">
    <property type="entry name" value="P-loop containing nucleoside triphosphate hydrolases"/>
    <property type="match status" value="1"/>
</dbReference>
<dbReference type="Gene3D" id="3.40.50.300">
    <property type="entry name" value="P-loop containing nucleotide triphosphate hydrolases"/>
    <property type="match status" value="1"/>
</dbReference>
<comment type="subcellular location">
    <subcellularLocation>
        <location evidence="1">Cell membrane</location>
        <topology evidence="1">Multi-pass membrane protein</topology>
    </subcellularLocation>
</comment>
<evidence type="ECO:0000256" key="8">
    <source>
        <dbReference type="ARBA" id="ARBA00023136"/>
    </source>
</evidence>
<keyword evidence="3" id="KW-1003">Cell membrane</keyword>
<dbReference type="Proteomes" id="UP000253868">
    <property type="component" value="Chromosome"/>
</dbReference>
<dbReference type="RefSeq" id="WP_114662955.1">
    <property type="nucleotide sequence ID" value="NZ_CP031194.1"/>
</dbReference>
<dbReference type="PANTHER" id="PTHR43394">
    <property type="entry name" value="ATP-DEPENDENT PERMEASE MDL1, MITOCHONDRIAL"/>
    <property type="match status" value="1"/>
</dbReference>
<reference evidence="14" key="1">
    <citation type="submission" date="2018-07" db="EMBL/GenBank/DDBJ databases">
        <authorList>
            <person name="Zhao J."/>
        </authorList>
    </citation>
    <scope>NUCLEOTIDE SEQUENCE [LARGE SCALE GENOMIC DNA]</scope>
    <source>
        <strain evidence="14">GSSD-12</strain>
    </source>
</reference>
<dbReference type="PROSITE" id="PS50929">
    <property type="entry name" value="ABC_TM1F"/>
    <property type="match status" value="1"/>
</dbReference>
<dbReference type="InterPro" id="IPR027417">
    <property type="entry name" value="P-loop_NTPase"/>
</dbReference>
<sequence length="639" mass="69936">MTVTSHESPLEGREARKALVKAARRFLPYLRPHWFWLSVATLMAILNSIATIAVMYTVMAGIGQIVIGDMSAVQSTAINLVVLTVAENIIRIIYNSAMIRTNEDLSVTIRNDLVVRLHNVQLSRHVSQASGEWVTRVLFEANRFRGFLTKSLMEVANSVIWFLAFAIFLLALSPLVALPTLVTIPLMVWIAVVWTRKLRPDTRKQREGWDRMVGYLDQRVDGLADIRAFGQEDAVLTDLRARSEEYSTVHNRLSRKRLWLTSHLGFSVFLALGLLIFFGGLQIINGHQLGSGFFFDMAAGMMPMTWMLMGTDTMMASMGMASGTALAAGTLAAFALFVKRMLNPVRDLAHLLGQSSDIATSARRILDVLDLEEERSGTGTLPPVEGAVAFDDVTFAYDGGPDVLHGITLKAEPGQHIGIVGTSGAGKSTLMQLLVRLYTPTGGTVTIDGHDLTDISSASVRSQVLLVTQEAQLFDGTVTENILFGRPDATDEEVVEAAKSLGAHEAIMGLRNGYGTRVGERGSRLSVGERQLIALARAMLADPRVIVLDEAVSSVDPERQRLVLSAIRRLLDCRTAVVVAHWLPLVEDLDQVFVIEDGRIVESGRPVELFTAGGRLTELCDAQEGRTPRNTPGKDNAHV</sequence>
<evidence type="ECO:0000256" key="5">
    <source>
        <dbReference type="ARBA" id="ARBA00022741"/>
    </source>
</evidence>
<dbReference type="InterPro" id="IPR039421">
    <property type="entry name" value="Type_1_exporter"/>
</dbReference>
<keyword evidence="14" id="KW-1185">Reference proteome</keyword>
<dbReference type="PANTHER" id="PTHR43394:SF1">
    <property type="entry name" value="ATP-BINDING CASSETTE SUB-FAMILY B MEMBER 10, MITOCHONDRIAL"/>
    <property type="match status" value="1"/>
</dbReference>
<dbReference type="KEGG" id="spad:DVK44_27555"/>
<evidence type="ECO:0000313" key="14">
    <source>
        <dbReference type="Proteomes" id="UP000253868"/>
    </source>
</evidence>
<dbReference type="EMBL" id="CP031194">
    <property type="protein sequence ID" value="AXG80807.1"/>
    <property type="molecule type" value="Genomic_DNA"/>
</dbReference>
<dbReference type="GO" id="GO:0016887">
    <property type="term" value="F:ATP hydrolysis activity"/>
    <property type="evidence" value="ECO:0007669"/>
    <property type="project" value="InterPro"/>
</dbReference>
<evidence type="ECO:0000256" key="6">
    <source>
        <dbReference type="ARBA" id="ARBA00022840"/>
    </source>
</evidence>
<evidence type="ECO:0000256" key="3">
    <source>
        <dbReference type="ARBA" id="ARBA00022475"/>
    </source>
</evidence>
<evidence type="ECO:0000256" key="2">
    <source>
        <dbReference type="ARBA" id="ARBA00022448"/>
    </source>
</evidence>
<dbReference type="SMART" id="SM00382">
    <property type="entry name" value="AAA"/>
    <property type="match status" value="1"/>
</dbReference>
<accession>A0A345HVT3</accession>
<proteinExistence type="inferred from homology"/>
<keyword evidence="5" id="KW-0547">Nucleotide-binding</keyword>
<evidence type="ECO:0000256" key="1">
    <source>
        <dbReference type="ARBA" id="ARBA00004651"/>
    </source>
</evidence>
<dbReference type="AlphaFoldDB" id="A0A345HVT3"/>
<comment type="similarity">
    <text evidence="9">Belongs to the ABC transporter superfamily. Lipid exporter (TC 3.A.1.106) family.</text>
</comment>
<dbReference type="PROSITE" id="PS50893">
    <property type="entry name" value="ABC_TRANSPORTER_2"/>
    <property type="match status" value="1"/>
</dbReference>
<dbReference type="InterPro" id="IPR003593">
    <property type="entry name" value="AAA+_ATPase"/>
</dbReference>
<dbReference type="GO" id="GO:0005886">
    <property type="term" value="C:plasma membrane"/>
    <property type="evidence" value="ECO:0007669"/>
    <property type="project" value="UniProtKB-SubCell"/>
</dbReference>
<feature type="transmembrane region" description="Helical" evidence="10">
    <location>
        <begin position="34"/>
        <end position="56"/>
    </location>
</feature>
<feature type="transmembrane region" description="Helical" evidence="10">
    <location>
        <begin position="152"/>
        <end position="170"/>
    </location>
</feature>
<dbReference type="GO" id="GO:0005524">
    <property type="term" value="F:ATP binding"/>
    <property type="evidence" value="ECO:0007669"/>
    <property type="project" value="UniProtKB-KW"/>
</dbReference>
<evidence type="ECO:0000256" key="10">
    <source>
        <dbReference type="SAM" id="Phobius"/>
    </source>
</evidence>
<evidence type="ECO:0000256" key="7">
    <source>
        <dbReference type="ARBA" id="ARBA00022989"/>
    </source>
</evidence>
<feature type="transmembrane region" description="Helical" evidence="10">
    <location>
        <begin position="264"/>
        <end position="284"/>
    </location>
</feature>
<dbReference type="InterPro" id="IPR003439">
    <property type="entry name" value="ABC_transporter-like_ATP-bd"/>
</dbReference>
<evidence type="ECO:0000256" key="4">
    <source>
        <dbReference type="ARBA" id="ARBA00022692"/>
    </source>
</evidence>
<keyword evidence="6 13" id="KW-0067">ATP-binding</keyword>
<dbReference type="Pfam" id="PF00664">
    <property type="entry name" value="ABC_membrane"/>
    <property type="match status" value="1"/>
</dbReference>
<dbReference type="Gene3D" id="1.20.1560.10">
    <property type="entry name" value="ABC transporter type 1, transmembrane domain"/>
    <property type="match status" value="1"/>
</dbReference>
<protein>
    <submittedName>
        <fullName evidence="13">ABC transporter ATP-binding protein</fullName>
    </submittedName>
</protein>
<dbReference type="SUPFAM" id="SSF90123">
    <property type="entry name" value="ABC transporter transmembrane region"/>
    <property type="match status" value="1"/>
</dbReference>
<keyword evidence="7 10" id="KW-1133">Transmembrane helix</keyword>
<dbReference type="CDD" id="cd07346">
    <property type="entry name" value="ABC_6TM_exporters"/>
    <property type="match status" value="1"/>
</dbReference>
<feature type="transmembrane region" description="Helical" evidence="10">
    <location>
        <begin position="176"/>
        <end position="195"/>
    </location>
</feature>
<organism evidence="13 14">
    <name type="scientific">Streptomyces paludis</name>
    <dbReference type="NCBI Taxonomy" id="2282738"/>
    <lineage>
        <taxon>Bacteria</taxon>
        <taxon>Bacillati</taxon>
        <taxon>Actinomycetota</taxon>
        <taxon>Actinomycetes</taxon>
        <taxon>Kitasatosporales</taxon>
        <taxon>Streptomycetaceae</taxon>
        <taxon>Streptomyces</taxon>
    </lineage>
</organism>
<feature type="domain" description="ABC transmembrane type-1" evidence="12">
    <location>
        <begin position="39"/>
        <end position="357"/>
    </location>
</feature>
<dbReference type="PROSITE" id="PS00211">
    <property type="entry name" value="ABC_TRANSPORTER_1"/>
    <property type="match status" value="1"/>
</dbReference>
<evidence type="ECO:0000259" key="11">
    <source>
        <dbReference type="PROSITE" id="PS50893"/>
    </source>
</evidence>
<dbReference type="InterPro" id="IPR017871">
    <property type="entry name" value="ABC_transporter-like_CS"/>
</dbReference>
<dbReference type="OrthoDB" id="9806127at2"/>
<keyword evidence="4 10" id="KW-0812">Transmembrane</keyword>
<dbReference type="InterPro" id="IPR036640">
    <property type="entry name" value="ABC1_TM_sf"/>
</dbReference>
<keyword evidence="2" id="KW-0813">Transport</keyword>
<dbReference type="GO" id="GO:0015421">
    <property type="term" value="F:ABC-type oligopeptide transporter activity"/>
    <property type="evidence" value="ECO:0007669"/>
    <property type="project" value="TreeGrafter"/>
</dbReference>
<dbReference type="InterPro" id="IPR011527">
    <property type="entry name" value="ABC1_TM_dom"/>
</dbReference>
<keyword evidence="8 10" id="KW-0472">Membrane</keyword>
<evidence type="ECO:0000259" key="12">
    <source>
        <dbReference type="PROSITE" id="PS50929"/>
    </source>
</evidence>
<gene>
    <name evidence="13" type="ORF">DVK44_27555</name>
</gene>
<feature type="transmembrane region" description="Helical" evidence="10">
    <location>
        <begin position="314"/>
        <end position="338"/>
    </location>
</feature>